<dbReference type="EMBL" id="CAJVPZ010073696">
    <property type="protein sequence ID" value="CAG8802442.1"/>
    <property type="molecule type" value="Genomic_DNA"/>
</dbReference>
<gene>
    <name evidence="1" type="ORF">RFULGI_LOCUS17876</name>
</gene>
<dbReference type="AlphaFoldDB" id="A0A9N9JYJ5"/>
<sequence>SRAFEANNIQGDRRIAVVGAYLTGMAAMWWETRRNTRPHIDSWEDDFHPVTRETVDQYASDIVALFRRVTVGGNQYPEAMKAQIFVQGLRPDLALAVGLFMPGTLQAAIERAKVSELTLARNMTAHNPTPFVNPVASYLQQST</sequence>
<accession>A0A9N9JYJ5</accession>
<feature type="non-terminal residue" evidence="1">
    <location>
        <position position="1"/>
    </location>
</feature>
<proteinExistence type="predicted"/>
<organism evidence="1 2">
    <name type="scientific">Racocetra fulgida</name>
    <dbReference type="NCBI Taxonomy" id="60492"/>
    <lineage>
        <taxon>Eukaryota</taxon>
        <taxon>Fungi</taxon>
        <taxon>Fungi incertae sedis</taxon>
        <taxon>Mucoromycota</taxon>
        <taxon>Glomeromycotina</taxon>
        <taxon>Glomeromycetes</taxon>
        <taxon>Diversisporales</taxon>
        <taxon>Gigasporaceae</taxon>
        <taxon>Racocetra</taxon>
    </lineage>
</organism>
<dbReference type="Proteomes" id="UP000789396">
    <property type="component" value="Unassembled WGS sequence"/>
</dbReference>
<name>A0A9N9JYJ5_9GLOM</name>
<comment type="caution">
    <text evidence="1">The sequence shown here is derived from an EMBL/GenBank/DDBJ whole genome shotgun (WGS) entry which is preliminary data.</text>
</comment>
<feature type="non-terminal residue" evidence="1">
    <location>
        <position position="143"/>
    </location>
</feature>
<dbReference type="OrthoDB" id="2444994at2759"/>
<evidence type="ECO:0000313" key="2">
    <source>
        <dbReference type="Proteomes" id="UP000789396"/>
    </source>
</evidence>
<reference evidence="1" key="1">
    <citation type="submission" date="2021-06" db="EMBL/GenBank/DDBJ databases">
        <authorList>
            <person name="Kallberg Y."/>
            <person name="Tangrot J."/>
            <person name="Rosling A."/>
        </authorList>
    </citation>
    <scope>NUCLEOTIDE SEQUENCE</scope>
    <source>
        <strain evidence="1">IN212</strain>
    </source>
</reference>
<keyword evidence="2" id="KW-1185">Reference proteome</keyword>
<protein>
    <submittedName>
        <fullName evidence="1">9275_t:CDS:1</fullName>
    </submittedName>
</protein>
<evidence type="ECO:0000313" key="1">
    <source>
        <dbReference type="EMBL" id="CAG8802442.1"/>
    </source>
</evidence>